<name>A0ACB9URQ9_9CETA</name>
<accession>A0ACB9URQ9</accession>
<organism evidence="1 2">
    <name type="scientific">Ovis ammon polii x Ovis aries</name>
    <dbReference type="NCBI Taxonomy" id="2918886"/>
    <lineage>
        <taxon>Eukaryota</taxon>
        <taxon>Metazoa</taxon>
        <taxon>Chordata</taxon>
        <taxon>Craniata</taxon>
        <taxon>Vertebrata</taxon>
        <taxon>Euteleostomi</taxon>
        <taxon>Mammalia</taxon>
        <taxon>Eutheria</taxon>
        <taxon>Laurasiatheria</taxon>
        <taxon>Artiodactyla</taxon>
        <taxon>Ruminantia</taxon>
        <taxon>Pecora</taxon>
        <taxon>Bovidae</taxon>
        <taxon>Caprinae</taxon>
        <taxon>Ovis</taxon>
    </lineage>
</organism>
<proteinExistence type="predicted"/>
<comment type="caution">
    <text evidence="1">The sequence shown here is derived from an EMBL/GenBank/DDBJ whole genome shotgun (WGS) entry which is preliminary data.</text>
</comment>
<gene>
    <name evidence="1" type="ORF">MJG53_011290</name>
</gene>
<protein>
    <submittedName>
        <fullName evidence="1">Uncharacterized protein</fullName>
    </submittedName>
</protein>
<sequence length="308" mass="33569">MAGLDLLVQQLEDGASLSCMWTFIVKYTGGWFSVTITLHLSPGSMKLGKSKREMILMAAFWVYSVNRGPEINGFEWTLGQDCLGLNAGDTSFRWCEFDFKHHEARDGGIFAYLYVLCKLVSQYISIIIGWMDGGKPVSAEAPRRCGERIAAGASLADAQKTFGIPRPCRLLPAAAERDIEGASVANRELGHKDSRNRIRIHVPVIGSPNKDALLSLSPGIQQNPQEDTSISPKLPIMPDTRPIPGPRVAKQQSPTGNAVKQEPVDQEVVKTGSAGCDCRAHVLLEPGNQWILTGADGPQVKARLHAVR</sequence>
<evidence type="ECO:0000313" key="1">
    <source>
        <dbReference type="EMBL" id="KAI4578435.1"/>
    </source>
</evidence>
<reference evidence="1" key="1">
    <citation type="submission" date="2022-03" db="EMBL/GenBank/DDBJ databases">
        <title>Genomic analyses of argali, domestic sheep and their hybrids provide insights into chromosomal evolution, heterosis and genetic basis of agronomic traits.</title>
        <authorList>
            <person name="Li M."/>
        </authorList>
    </citation>
    <scope>NUCLEOTIDE SEQUENCE</scope>
    <source>
        <strain evidence="1">F1 hybrid</strain>
    </source>
</reference>
<dbReference type="EMBL" id="CM043037">
    <property type="protein sequence ID" value="KAI4578435.1"/>
    <property type="molecule type" value="Genomic_DNA"/>
</dbReference>
<keyword evidence="2" id="KW-1185">Reference proteome</keyword>
<evidence type="ECO:0000313" key="2">
    <source>
        <dbReference type="Proteomes" id="UP001057279"/>
    </source>
</evidence>
<dbReference type="Proteomes" id="UP001057279">
    <property type="component" value="Linkage Group LG12"/>
</dbReference>